<feature type="non-terminal residue" evidence="2">
    <location>
        <position position="613"/>
    </location>
</feature>
<dbReference type="EMBL" id="QKKF02011080">
    <property type="protein sequence ID" value="RZF44347.1"/>
    <property type="molecule type" value="Genomic_DNA"/>
</dbReference>
<protein>
    <submittedName>
        <fullName evidence="2">Uncharacterized protein</fullName>
    </submittedName>
</protein>
<name>A0A482XF37_LAOST</name>
<comment type="caution">
    <text evidence="2">The sequence shown here is derived from an EMBL/GenBank/DDBJ whole genome shotgun (WGS) entry which is preliminary data.</text>
</comment>
<sequence>MESRFASSFFSGTTSNNNNNHHNSSRRVLENRNGEAHQHKRPKLDICLPRATSTQLKETSKVVEKSVLDDESIWEDFDEDDVLEKAECIERASNVLTTITEESHKAKCDIEKSGLLTRPIVKPRDKPAAVISKNPQVAAPHSTLTTTKEQLLKKNVIFKAASTGNLKTSHSPSSSSSSGISIFSHSSFSPRNKVAKKSLNEESLINKKPSETMKCKECETLSDKLSTLNDKLQTKDGEISLLRSNLEETRLKSFKGKDEMGSLVEKTRLLEKTISDQNTVINFMSGELQSKSQTCDRLKSSLKQRSSHTPITASSKASANKSTITDCSSTLRSPLTDMTFSPAMLTQLAKHDGRLLFDICSAELSETHPISFLQNLDGSCQDEEDDRWFVSILFEFQKHQSFSTDLTAKCFDRLIKICRSSIEEIARNRETTVSQTQRIKELYNRHHEIAPLSNRYRYFSPKSWYSEELAIKERRLLHLISRIIDIEPKLAYIVVTHNFSSENGIEKCGFKIPRPSTGDRSFLHVLRVTLKLIKDECYSLNLNGFLASSASLIISIVKSKIDINEEGQKLINEIFRLILLCCPGPTAMLCACKFLSAVDDKYSFINMDLCRNT</sequence>
<accession>A0A482XF37</accession>
<evidence type="ECO:0000313" key="2">
    <source>
        <dbReference type="EMBL" id="RZF44347.1"/>
    </source>
</evidence>
<feature type="region of interest" description="Disordered" evidence="1">
    <location>
        <begin position="1"/>
        <end position="40"/>
    </location>
</feature>
<keyword evidence="3" id="KW-1185">Reference proteome</keyword>
<evidence type="ECO:0000313" key="3">
    <source>
        <dbReference type="Proteomes" id="UP000291343"/>
    </source>
</evidence>
<dbReference type="AlphaFoldDB" id="A0A482XF37"/>
<evidence type="ECO:0000256" key="1">
    <source>
        <dbReference type="SAM" id="MobiDB-lite"/>
    </source>
</evidence>
<gene>
    <name evidence="2" type="ORF">LSTR_LSTR015584</name>
</gene>
<organism evidence="2 3">
    <name type="scientific">Laodelphax striatellus</name>
    <name type="common">Small brown planthopper</name>
    <name type="synonym">Delphax striatella</name>
    <dbReference type="NCBI Taxonomy" id="195883"/>
    <lineage>
        <taxon>Eukaryota</taxon>
        <taxon>Metazoa</taxon>
        <taxon>Ecdysozoa</taxon>
        <taxon>Arthropoda</taxon>
        <taxon>Hexapoda</taxon>
        <taxon>Insecta</taxon>
        <taxon>Pterygota</taxon>
        <taxon>Neoptera</taxon>
        <taxon>Paraneoptera</taxon>
        <taxon>Hemiptera</taxon>
        <taxon>Auchenorrhyncha</taxon>
        <taxon>Fulgoroidea</taxon>
        <taxon>Delphacidae</taxon>
        <taxon>Criomorphinae</taxon>
        <taxon>Laodelphax</taxon>
    </lineage>
</organism>
<dbReference type="Proteomes" id="UP000291343">
    <property type="component" value="Unassembled WGS sequence"/>
</dbReference>
<dbReference type="InParanoid" id="A0A482XF37"/>
<feature type="compositionally biased region" description="Low complexity" evidence="1">
    <location>
        <begin position="7"/>
        <end position="22"/>
    </location>
</feature>
<proteinExistence type="predicted"/>
<reference evidence="2 3" key="1">
    <citation type="journal article" date="2017" name="Gigascience">
        <title>Genome sequence of the small brown planthopper, Laodelphax striatellus.</title>
        <authorList>
            <person name="Zhu J."/>
            <person name="Jiang F."/>
            <person name="Wang X."/>
            <person name="Yang P."/>
            <person name="Bao Y."/>
            <person name="Zhao W."/>
            <person name="Wang W."/>
            <person name="Lu H."/>
            <person name="Wang Q."/>
            <person name="Cui N."/>
            <person name="Li J."/>
            <person name="Chen X."/>
            <person name="Luo L."/>
            <person name="Yu J."/>
            <person name="Kang L."/>
            <person name="Cui F."/>
        </authorList>
    </citation>
    <scope>NUCLEOTIDE SEQUENCE [LARGE SCALE GENOMIC DNA]</scope>
    <source>
        <strain evidence="2">Lst14</strain>
    </source>
</reference>
<feature type="compositionally biased region" description="Basic and acidic residues" evidence="1">
    <location>
        <begin position="27"/>
        <end position="37"/>
    </location>
</feature>